<name>A0A1H1V5Y7_9CORY</name>
<dbReference type="eggNOG" id="COG5479">
    <property type="taxonomic scope" value="Bacteria"/>
</dbReference>
<proteinExistence type="inferred from homology"/>
<feature type="domain" description="Peptidoglycan recognition protein family" evidence="3">
    <location>
        <begin position="203"/>
        <end position="343"/>
    </location>
</feature>
<dbReference type="GO" id="GO:0008745">
    <property type="term" value="F:N-acetylmuramoyl-L-alanine amidase activity"/>
    <property type="evidence" value="ECO:0007669"/>
    <property type="project" value="InterPro"/>
</dbReference>
<evidence type="ECO:0000259" key="3">
    <source>
        <dbReference type="SMART" id="SM00701"/>
    </source>
</evidence>
<dbReference type="SUPFAM" id="SSF55846">
    <property type="entry name" value="N-acetylmuramoyl-L-alanine amidase-like"/>
    <property type="match status" value="1"/>
</dbReference>
<evidence type="ECO:0000256" key="1">
    <source>
        <dbReference type="ARBA" id="ARBA00007553"/>
    </source>
</evidence>
<keyword evidence="5" id="KW-1185">Reference proteome</keyword>
<evidence type="ECO:0000313" key="4">
    <source>
        <dbReference type="EMBL" id="SDS80030.1"/>
    </source>
</evidence>
<dbReference type="Pfam" id="PF01510">
    <property type="entry name" value="Amidase_2"/>
    <property type="match status" value="1"/>
</dbReference>
<reference evidence="4 5" key="1">
    <citation type="submission" date="2016-10" db="EMBL/GenBank/DDBJ databases">
        <authorList>
            <person name="de Groot N.N."/>
        </authorList>
    </citation>
    <scope>NUCLEOTIDE SEQUENCE [LARGE SCALE GENOMIC DNA]</scope>
    <source>
        <strain evidence="4 5">DSM 45434</strain>
    </source>
</reference>
<organism evidence="4 5">
    <name type="scientific">Corynebacterium timonense</name>
    <dbReference type="NCBI Taxonomy" id="441500"/>
    <lineage>
        <taxon>Bacteria</taxon>
        <taxon>Bacillati</taxon>
        <taxon>Actinomycetota</taxon>
        <taxon>Actinomycetes</taxon>
        <taxon>Mycobacteriales</taxon>
        <taxon>Corynebacteriaceae</taxon>
        <taxon>Corynebacterium</taxon>
    </lineage>
</organism>
<dbReference type="GO" id="GO:0009253">
    <property type="term" value="P:peptidoglycan catabolic process"/>
    <property type="evidence" value="ECO:0007669"/>
    <property type="project" value="InterPro"/>
</dbReference>
<dbReference type="InterPro" id="IPR036505">
    <property type="entry name" value="Amidase/PGRP_sf"/>
</dbReference>
<dbReference type="OrthoDB" id="514320at2"/>
<dbReference type="InterPro" id="IPR002502">
    <property type="entry name" value="Amidase_domain"/>
</dbReference>
<dbReference type="InterPro" id="IPR006619">
    <property type="entry name" value="PGRP_domain_met/bac"/>
</dbReference>
<gene>
    <name evidence="4" type="ORF">SAMN04488539_2421</name>
</gene>
<dbReference type="Gene3D" id="3.40.80.10">
    <property type="entry name" value="Peptidoglycan recognition protein-like"/>
    <property type="match status" value="1"/>
</dbReference>
<sequence>MHQRRRLASSPRRANPVIAALVSAALVAVTAIGGTRILHVQSEGQGAIEVASSTTSFADGADVTIDDAAIQTQGGVAEERRVVKEFTSETPFSMVGLTWEGERDIAAFVRSERADGTWSEWFEMDHADSVPTSPKFGTEPIYVEPTTRIQVSTANVDLLDGGRTDSDAPTTANDIEAVFLDGGEGTAQGAIEPVAETYTQGMPPVISRAAWGAGYSNTPTYTEPVTAATVHHTAGSNNYTEAQAPGIVRGIWDYHANKLGWGDVGYNALVDKYGNIYEGRTGGLDRAVQGAHVGGFNQNTWGVSMLGNYDKVSPTVEGVRAMGEIIGWKAATAGFDPLGRDYHVAEFNFGGSRYAAGQGAYFANINAHRDFHFNACPGDFLYNEMGTIRTIAAEKANAVQPGASAPGRQSGSITNPDGGTTNVTSSGAPALKQLDLTGLANGDPVAIALAAGTLAGVLILFAAQYALLPSSSETVGGIELLPGLTVDKITPFIGPILEFTGNGEAAETWERFQPLLGNLTGTAGVGGSSYAFFENGIGIKDSQGTIRTLAGKIADAWLQQGADGGPLGLPTSDEYSPFSDIVRVDFQGGHISYDPQENTVNIDVE</sequence>
<evidence type="ECO:0000256" key="2">
    <source>
        <dbReference type="SAM" id="MobiDB-lite"/>
    </source>
</evidence>
<dbReference type="PANTHER" id="PTHR11022">
    <property type="entry name" value="PEPTIDOGLYCAN RECOGNITION PROTEIN"/>
    <property type="match status" value="1"/>
</dbReference>
<dbReference type="STRING" id="1203190.GCA_000312345_02032"/>
<feature type="region of interest" description="Disordered" evidence="2">
    <location>
        <begin position="399"/>
        <end position="426"/>
    </location>
</feature>
<dbReference type="Proteomes" id="UP000182237">
    <property type="component" value="Chromosome I"/>
</dbReference>
<dbReference type="EMBL" id="LT629765">
    <property type="protein sequence ID" value="SDS80030.1"/>
    <property type="molecule type" value="Genomic_DNA"/>
</dbReference>
<dbReference type="CDD" id="cd06583">
    <property type="entry name" value="PGRP"/>
    <property type="match status" value="1"/>
</dbReference>
<dbReference type="GO" id="GO:0008270">
    <property type="term" value="F:zinc ion binding"/>
    <property type="evidence" value="ECO:0007669"/>
    <property type="project" value="InterPro"/>
</dbReference>
<accession>A0A1H1V5Y7</accession>
<dbReference type="RefSeq" id="WP_019194819.1">
    <property type="nucleotide sequence ID" value="NZ_LT629765.1"/>
</dbReference>
<protein>
    <submittedName>
        <fullName evidence="4">N-acetylmuramoyl-L-alanine amidase</fullName>
    </submittedName>
</protein>
<dbReference type="SMART" id="SM00701">
    <property type="entry name" value="PGRP"/>
    <property type="match status" value="1"/>
</dbReference>
<comment type="similarity">
    <text evidence="1">Belongs to the N-acetylmuramoyl-L-alanine amidase 2 family.</text>
</comment>
<dbReference type="PANTHER" id="PTHR11022:SF41">
    <property type="entry name" value="PEPTIDOGLYCAN-RECOGNITION PROTEIN LC-RELATED"/>
    <property type="match status" value="1"/>
</dbReference>
<feature type="compositionally biased region" description="Polar residues" evidence="2">
    <location>
        <begin position="407"/>
        <end position="426"/>
    </location>
</feature>
<evidence type="ECO:0000313" key="5">
    <source>
        <dbReference type="Proteomes" id="UP000182237"/>
    </source>
</evidence>
<dbReference type="InterPro" id="IPR015510">
    <property type="entry name" value="PGRP"/>
</dbReference>
<dbReference type="AlphaFoldDB" id="A0A1H1V5Y7"/>